<name>D7TSM4_VITVI</name>
<dbReference type="InParanoid" id="D7TSM4"/>
<organism evidence="1 2">
    <name type="scientific">Vitis vinifera</name>
    <name type="common">Grape</name>
    <dbReference type="NCBI Taxonomy" id="29760"/>
    <lineage>
        <taxon>Eukaryota</taxon>
        <taxon>Viridiplantae</taxon>
        <taxon>Streptophyta</taxon>
        <taxon>Embryophyta</taxon>
        <taxon>Tracheophyta</taxon>
        <taxon>Spermatophyta</taxon>
        <taxon>Magnoliopsida</taxon>
        <taxon>eudicotyledons</taxon>
        <taxon>Gunneridae</taxon>
        <taxon>Pentapetalae</taxon>
        <taxon>rosids</taxon>
        <taxon>Vitales</taxon>
        <taxon>Vitaceae</taxon>
        <taxon>Viteae</taxon>
        <taxon>Vitis</taxon>
    </lineage>
</organism>
<evidence type="ECO:0000313" key="1">
    <source>
        <dbReference type="EMBL" id="CBI33496.3"/>
    </source>
</evidence>
<reference evidence="2" key="1">
    <citation type="journal article" date="2007" name="Nature">
        <title>The grapevine genome sequence suggests ancestral hexaploidization in major angiosperm phyla.</title>
        <authorList>
            <consortium name="The French-Italian Public Consortium for Grapevine Genome Characterization."/>
            <person name="Jaillon O."/>
            <person name="Aury J.-M."/>
            <person name="Noel B."/>
            <person name="Policriti A."/>
            <person name="Clepet C."/>
            <person name="Casagrande A."/>
            <person name="Choisne N."/>
            <person name="Aubourg S."/>
            <person name="Vitulo N."/>
            <person name="Jubin C."/>
            <person name="Vezzi A."/>
            <person name="Legeai F."/>
            <person name="Hugueney P."/>
            <person name="Dasilva C."/>
            <person name="Horner D."/>
            <person name="Mica E."/>
            <person name="Jublot D."/>
            <person name="Poulain J."/>
            <person name="Bruyere C."/>
            <person name="Billault A."/>
            <person name="Segurens B."/>
            <person name="Gouyvenoux M."/>
            <person name="Ugarte E."/>
            <person name="Cattonaro F."/>
            <person name="Anthouard V."/>
            <person name="Vico V."/>
            <person name="Del Fabbro C."/>
            <person name="Alaux M."/>
            <person name="Di Gaspero G."/>
            <person name="Dumas V."/>
            <person name="Felice N."/>
            <person name="Paillard S."/>
            <person name="Juman I."/>
            <person name="Moroldo M."/>
            <person name="Scalabrin S."/>
            <person name="Canaguier A."/>
            <person name="Le Clainche I."/>
            <person name="Malacrida G."/>
            <person name="Durand E."/>
            <person name="Pesole G."/>
            <person name="Laucou V."/>
            <person name="Chatelet P."/>
            <person name="Merdinoglu D."/>
            <person name="Delledonne M."/>
            <person name="Pezzotti M."/>
            <person name="Lecharny A."/>
            <person name="Scarpelli C."/>
            <person name="Artiguenave F."/>
            <person name="Pe M.E."/>
            <person name="Valle G."/>
            <person name="Morgante M."/>
            <person name="Caboche M."/>
            <person name="Adam-Blondon A.-F."/>
            <person name="Weissenbach J."/>
            <person name="Quetier F."/>
            <person name="Wincker P."/>
        </authorList>
    </citation>
    <scope>NUCLEOTIDE SEQUENCE [LARGE SCALE GENOMIC DNA]</scope>
    <source>
        <strain evidence="2">cv. Pinot noir / PN40024</strain>
    </source>
</reference>
<proteinExistence type="predicted"/>
<evidence type="ECO:0000313" key="2">
    <source>
        <dbReference type="Proteomes" id="UP000009183"/>
    </source>
</evidence>
<dbReference type="Proteomes" id="UP000009183">
    <property type="component" value="Chromosome 14"/>
</dbReference>
<dbReference type="ExpressionAtlas" id="D7TSM4">
    <property type="expression patterns" value="baseline"/>
</dbReference>
<sequence length="65" mass="7402">MPSKPLPWDWKDFFKERTHERSESLSLLQDRGLASGFLGVCSPGSADLHRPTEAREVGVFRFAVR</sequence>
<accession>D7TSM4</accession>
<dbReference type="HOGENOM" id="CLU_2854218_0_0_1"/>
<dbReference type="AlphaFoldDB" id="D7TSM4"/>
<dbReference type="PaxDb" id="29760-VIT_14s0006g00780.t01"/>
<keyword evidence="2" id="KW-1185">Reference proteome</keyword>
<protein>
    <submittedName>
        <fullName evidence="1">Uncharacterized protein</fullName>
    </submittedName>
</protein>
<dbReference type="EMBL" id="FN596245">
    <property type="protein sequence ID" value="CBI33496.3"/>
    <property type="molecule type" value="Genomic_DNA"/>
</dbReference>
<gene>
    <name evidence="1" type="ordered locus">VIT_14s0006g00780</name>
</gene>